<proteinExistence type="predicted"/>
<keyword evidence="2" id="KW-0472">Membrane</keyword>
<gene>
    <name evidence="3" type="ORF">RIF23_14245</name>
</gene>
<organism evidence="3 4">
    <name type="scientific">Lipingzhangella rawalii</name>
    <dbReference type="NCBI Taxonomy" id="2055835"/>
    <lineage>
        <taxon>Bacteria</taxon>
        <taxon>Bacillati</taxon>
        <taxon>Actinomycetota</taxon>
        <taxon>Actinomycetes</taxon>
        <taxon>Streptosporangiales</taxon>
        <taxon>Nocardiopsidaceae</taxon>
        <taxon>Lipingzhangella</taxon>
    </lineage>
</organism>
<feature type="region of interest" description="Disordered" evidence="1">
    <location>
        <begin position="61"/>
        <end position="116"/>
    </location>
</feature>
<feature type="compositionally biased region" description="Polar residues" evidence="1">
    <location>
        <begin position="101"/>
        <end position="111"/>
    </location>
</feature>
<sequence length="210" mass="22026">MGYLPHSGRPSPLPDSTGVELPPRPNAKAIVGVITALAVAGLAAVGGAALWLLATVEAEEDTEARAEAGEEPSPGSDRPTQPDSPTAAPEELTQVPPDLSGTWTGRMQQRTPDGAAASEWDLHLDLEGETPFASGELYEPDGTHMCDWDLTLTDVSDDELEFTVLATDVAGTCVGTVDIWLEPSGDELDAYVEAPWPQGISTASGVLTRH</sequence>
<reference evidence="4" key="1">
    <citation type="submission" date="2023-07" db="EMBL/GenBank/DDBJ databases">
        <title>Novel species in the genus Lipingzhangella isolated from Sambhar Salt Lake.</title>
        <authorList>
            <person name="Jiya N."/>
            <person name="Kajale S."/>
            <person name="Sharma A."/>
        </authorList>
    </citation>
    <scope>NUCLEOTIDE SEQUENCE [LARGE SCALE GENOMIC DNA]</scope>
    <source>
        <strain evidence="4">LS1_29</strain>
    </source>
</reference>
<dbReference type="EMBL" id="JAVLVT010000006">
    <property type="protein sequence ID" value="MDS1271455.1"/>
    <property type="molecule type" value="Genomic_DNA"/>
</dbReference>
<name>A0ABU2H9D0_9ACTN</name>
<feature type="region of interest" description="Disordered" evidence="1">
    <location>
        <begin position="1"/>
        <end position="21"/>
    </location>
</feature>
<keyword evidence="4" id="KW-1185">Reference proteome</keyword>
<evidence type="ECO:0000313" key="3">
    <source>
        <dbReference type="EMBL" id="MDS1271455.1"/>
    </source>
</evidence>
<evidence type="ECO:0000256" key="1">
    <source>
        <dbReference type="SAM" id="MobiDB-lite"/>
    </source>
</evidence>
<comment type="caution">
    <text evidence="3">The sequence shown here is derived from an EMBL/GenBank/DDBJ whole genome shotgun (WGS) entry which is preliminary data.</text>
</comment>
<feature type="transmembrane region" description="Helical" evidence="2">
    <location>
        <begin position="29"/>
        <end position="53"/>
    </location>
</feature>
<keyword evidence="2" id="KW-1133">Transmembrane helix</keyword>
<accession>A0ABU2H9D0</accession>
<keyword evidence="2" id="KW-0812">Transmembrane</keyword>
<dbReference type="RefSeq" id="WP_310913013.1">
    <property type="nucleotide sequence ID" value="NZ_JAVLVT010000006.1"/>
</dbReference>
<evidence type="ECO:0000313" key="4">
    <source>
        <dbReference type="Proteomes" id="UP001250214"/>
    </source>
</evidence>
<evidence type="ECO:0000256" key="2">
    <source>
        <dbReference type="SAM" id="Phobius"/>
    </source>
</evidence>
<protein>
    <submittedName>
        <fullName evidence="3">Uncharacterized protein</fullName>
    </submittedName>
</protein>
<dbReference type="Proteomes" id="UP001250214">
    <property type="component" value="Unassembled WGS sequence"/>
</dbReference>